<reference evidence="2 3" key="1">
    <citation type="submission" date="2019-03" db="EMBL/GenBank/DDBJ databases">
        <title>Single cell metagenomics reveals metabolic interactions within the superorganism composed of flagellate Streblomastix strix and complex community of Bacteroidetes bacteria on its surface.</title>
        <authorList>
            <person name="Treitli S.C."/>
            <person name="Kolisko M."/>
            <person name="Husnik F."/>
            <person name="Keeling P."/>
            <person name="Hampl V."/>
        </authorList>
    </citation>
    <scope>NUCLEOTIDE SEQUENCE [LARGE SCALE GENOMIC DNA]</scope>
    <source>
        <strain evidence="2">ST1C</strain>
    </source>
</reference>
<dbReference type="AlphaFoldDB" id="A0A5J4WR64"/>
<protein>
    <submittedName>
        <fullName evidence="2">Uncharacterized protein</fullName>
    </submittedName>
</protein>
<evidence type="ECO:0000313" key="3">
    <source>
        <dbReference type="Proteomes" id="UP000324800"/>
    </source>
</evidence>
<organism evidence="2 3">
    <name type="scientific">Streblomastix strix</name>
    <dbReference type="NCBI Taxonomy" id="222440"/>
    <lineage>
        <taxon>Eukaryota</taxon>
        <taxon>Metamonada</taxon>
        <taxon>Preaxostyla</taxon>
        <taxon>Oxymonadida</taxon>
        <taxon>Streblomastigidae</taxon>
        <taxon>Streblomastix</taxon>
    </lineage>
</organism>
<keyword evidence="1" id="KW-0812">Transmembrane</keyword>
<comment type="caution">
    <text evidence="2">The sequence shown here is derived from an EMBL/GenBank/DDBJ whole genome shotgun (WGS) entry which is preliminary data.</text>
</comment>
<gene>
    <name evidence="2" type="ORF">EZS28_007595</name>
</gene>
<dbReference type="EMBL" id="SNRW01001319">
    <property type="protein sequence ID" value="KAA6396875.1"/>
    <property type="molecule type" value="Genomic_DNA"/>
</dbReference>
<accession>A0A5J4WR64</accession>
<keyword evidence="1" id="KW-1133">Transmembrane helix</keyword>
<name>A0A5J4WR64_9EUKA</name>
<proteinExistence type="predicted"/>
<feature type="transmembrane region" description="Helical" evidence="1">
    <location>
        <begin position="15"/>
        <end position="35"/>
    </location>
</feature>
<keyword evidence="1" id="KW-0472">Membrane</keyword>
<dbReference type="Proteomes" id="UP000324800">
    <property type="component" value="Unassembled WGS sequence"/>
</dbReference>
<evidence type="ECO:0000313" key="2">
    <source>
        <dbReference type="EMBL" id="KAA6396875.1"/>
    </source>
</evidence>
<evidence type="ECO:0000256" key="1">
    <source>
        <dbReference type="SAM" id="Phobius"/>
    </source>
</evidence>
<sequence>MSGLEEEFDWLGVDLWLSFFGYGVVFITFNELLIFSAHLDLQQLQITDSGSNSVSLLVMGEDEGKGGV</sequence>